<dbReference type="AlphaFoldDB" id="A0A9Q3CY69"/>
<evidence type="ECO:0000313" key="2">
    <source>
        <dbReference type="Proteomes" id="UP000765509"/>
    </source>
</evidence>
<dbReference type="PANTHER" id="PTHR11439:SF467">
    <property type="entry name" value="INTEGRASE CATALYTIC DOMAIN-CONTAINING PROTEIN"/>
    <property type="match status" value="1"/>
</dbReference>
<evidence type="ECO:0008006" key="3">
    <source>
        <dbReference type="Google" id="ProtNLM"/>
    </source>
</evidence>
<gene>
    <name evidence="1" type="ORF">O181_031580</name>
</gene>
<dbReference type="Proteomes" id="UP000765509">
    <property type="component" value="Unassembled WGS sequence"/>
</dbReference>
<dbReference type="CDD" id="cd09272">
    <property type="entry name" value="RNase_HI_RT_Ty1"/>
    <property type="match status" value="1"/>
</dbReference>
<comment type="caution">
    <text evidence="1">The sequence shown here is derived from an EMBL/GenBank/DDBJ whole genome shotgun (WGS) entry which is preliminary data.</text>
</comment>
<accession>A0A9Q3CY69</accession>
<keyword evidence="2" id="KW-1185">Reference proteome</keyword>
<protein>
    <recommendedName>
        <fullName evidence="3">Retrovirus-related Pol polyprotein from transposon TNT 1-94</fullName>
    </recommendedName>
</protein>
<organism evidence="1 2">
    <name type="scientific">Austropuccinia psidii MF-1</name>
    <dbReference type="NCBI Taxonomy" id="1389203"/>
    <lineage>
        <taxon>Eukaryota</taxon>
        <taxon>Fungi</taxon>
        <taxon>Dikarya</taxon>
        <taxon>Basidiomycota</taxon>
        <taxon>Pucciniomycotina</taxon>
        <taxon>Pucciniomycetes</taxon>
        <taxon>Pucciniales</taxon>
        <taxon>Sphaerophragmiaceae</taxon>
        <taxon>Austropuccinia</taxon>
    </lineage>
</organism>
<name>A0A9Q3CY69_9BASI</name>
<reference evidence="1" key="1">
    <citation type="submission" date="2021-03" db="EMBL/GenBank/DDBJ databases">
        <title>Draft genome sequence of rust myrtle Austropuccinia psidii MF-1, a brazilian biotype.</title>
        <authorList>
            <person name="Quecine M.C."/>
            <person name="Pachon D.M.R."/>
            <person name="Bonatelli M.L."/>
            <person name="Correr F.H."/>
            <person name="Franceschini L.M."/>
            <person name="Leite T.F."/>
            <person name="Margarido G.R.A."/>
            <person name="Almeida C.A."/>
            <person name="Ferrarezi J.A."/>
            <person name="Labate C.A."/>
        </authorList>
    </citation>
    <scope>NUCLEOTIDE SEQUENCE</scope>
    <source>
        <strain evidence="1">MF-1</strain>
    </source>
</reference>
<dbReference type="OrthoDB" id="3344688at2759"/>
<proteinExistence type="predicted"/>
<dbReference type="PANTHER" id="PTHR11439">
    <property type="entry name" value="GAG-POL-RELATED RETROTRANSPOSON"/>
    <property type="match status" value="1"/>
</dbReference>
<evidence type="ECO:0000313" key="1">
    <source>
        <dbReference type="EMBL" id="MBW0491865.1"/>
    </source>
</evidence>
<sequence length="289" mass="33420">MITLSQQHYIEELISKYGLEDRKLNMTPMQSNIKLETTTDKEHKEFKKLNINYRADIGSLNYLSQCTRPELAYTVGTLSQFLEKPSLSHWSAFKRELKYSRKTKDLGLTYSMNGISDIIGYSDSSWAEENNRTSCCGYVFNYGGAAISWRSKRLNFISVSSTESEFRALLGTFQEGKWLRQIHSEITSTDPKQMLVYCDNQGAINRAKNEVYHSRTKHIDVHYNFVIDYIKNNFIRLEYITTNEMVAYFMTKALDSVKHQSLNSHMGLNNIESYVANIYLCVLGSRGYV</sequence>
<dbReference type="EMBL" id="AVOT02011294">
    <property type="protein sequence ID" value="MBW0491865.1"/>
    <property type="molecule type" value="Genomic_DNA"/>
</dbReference>